<organism evidence="1 2">
    <name type="scientific">Ooceraea biroi</name>
    <name type="common">Clonal raider ant</name>
    <name type="synonym">Cerapachys biroi</name>
    <dbReference type="NCBI Taxonomy" id="2015173"/>
    <lineage>
        <taxon>Eukaryota</taxon>
        <taxon>Metazoa</taxon>
        <taxon>Ecdysozoa</taxon>
        <taxon>Arthropoda</taxon>
        <taxon>Hexapoda</taxon>
        <taxon>Insecta</taxon>
        <taxon>Pterygota</taxon>
        <taxon>Neoptera</taxon>
        <taxon>Endopterygota</taxon>
        <taxon>Hymenoptera</taxon>
        <taxon>Apocrita</taxon>
        <taxon>Aculeata</taxon>
        <taxon>Formicoidea</taxon>
        <taxon>Formicidae</taxon>
        <taxon>Dorylinae</taxon>
        <taxon>Ooceraea</taxon>
    </lineage>
</organism>
<protein>
    <submittedName>
        <fullName evidence="1">Uncharacterized protein</fullName>
    </submittedName>
</protein>
<evidence type="ECO:0000313" key="1">
    <source>
        <dbReference type="EMBL" id="RLU25951.1"/>
    </source>
</evidence>
<dbReference type="EMBL" id="QOIP01000002">
    <property type="protein sequence ID" value="RLU25951.1"/>
    <property type="molecule type" value="Genomic_DNA"/>
</dbReference>
<reference evidence="1 2" key="1">
    <citation type="journal article" date="2018" name="Genome Res.">
        <title>The genomic architecture and molecular evolution of ant odorant receptors.</title>
        <authorList>
            <person name="McKenzie S.K."/>
            <person name="Kronauer D.J.C."/>
        </authorList>
    </citation>
    <scope>NUCLEOTIDE SEQUENCE [LARGE SCALE GENOMIC DNA]</scope>
    <source>
        <strain evidence="1">Clonal line C1</strain>
    </source>
</reference>
<evidence type="ECO:0000313" key="2">
    <source>
        <dbReference type="Proteomes" id="UP000279307"/>
    </source>
</evidence>
<accession>A0A3L8DZR7</accession>
<proteinExistence type="predicted"/>
<dbReference type="OrthoDB" id="192247at2759"/>
<sequence>MPMCKIGESSSTYPCCMPMSKTLLKMTHCTNNNRNFVETDSNLSRRVNDKFMDYQAAEPHSISSLSPYSSSNVAALFGQQSSNLLSNNSASDPVLSTSTLASMTDNAHEVLTGNETAQRCINDASLAECQAVADCVHSPSSFYLSPVVNFSSSSSSSSDNDELSEHDICIDECRHNESNITLLDLTNDENDIDDETMSVLLGNNKIVSKHLLSQHQLSDQSSSISKNLIDDNTKMFEFDQLLQAIQLSESHKDAVVSSTKLNPTNYSWSPALYQHTPRQKAVLDTAVQNSSNDTSNKTSIDK</sequence>
<name>A0A3L8DZR7_OOCBI</name>
<dbReference type="Proteomes" id="UP000279307">
    <property type="component" value="Chromosome 2"/>
</dbReference>
<gene>
    <name evidence="1" type="ORF">DMN91_002114</name>
</gene>
<comment type="caution">
    <text evidence="1">The sequence shown here is derived from an EMBL/GenBank/DDBJ whole genome shotgun (WGS) entry which is preliminary data.</text>
</comment>
<dbReference type="AlphaFoldDB" id="A0A3L8DZR7"/>